<evidence type="ECO:0000259" key="3">
    <source>
        <dbReference type="Pfam" id="PF03633"/>
    </source>
</evidence>
<feature type="chain" id="PRO_5022850694" evidence="2">
    <location>
        <begin position="16"/>
        <end position="523"/>
    </location>
</feature>
<keyword evidence="5" id="KW-0378">Hydrolase</keyword>
<organism evidence="5 6">
    <name type="scientific">Posidoniimonas polymericola</name>
    <dbReference type="NCBI Taxonomy" id="2528002"/>
    <lineage>
        <taxon>Bacteria</taxon>
        <taxon>Pseudomonadati</taxon>
        <taxon>Planctomycetota</taxon>
        <taxon>Planctomycetia</taxon>
        <taxon>Pirellulales</taxon>
        <taxon>Lacipirellulaceae</taxon>
        <taxon>Posidoniimonas</taxon>
    </lineage>
</organism>
<evidence type="ECO:0000259" key="4">
    <source>
        <dbReference type="Pfam" id="PF22422"/>
    </source>
</evidence>
<protein>
    <submittedName>
        <fullName evidence="5">Beta-L-arabinobiosidase</fullName>
        <ecNumber evidence="5">3.2.1.187</ecNumber>
    </submittedName>
</protein>
<dbReference type="Pfam" id="PF03633">
    <property type="entry name" value="Glyco_hydro_65C"/>
    <property type="match status" value="1"/>
</dbReference>
<name>A0A5C5YRR9_9BACT</name>
<sequence precursor="true">MAALLVAAALLLAVAAPTRGESILSGDQARELVEQFVERFNACDQEDVQNAVSNAEAADWILDNAPRFDCPSARLVETYYFRWWTYRKHIVATPEGRVLTEFLTPVSHAGPYNTVSCAVGHHIAEGRWLRDQALLDEYLGFWLTSGPNGGLATHYHKFSNWNAAALVERAKVTDDWRWLVGQLDALLADYQAWEAERQLPSGLFWQHDVRDGMEESISGGRRVKNVRPTINSYMVANARAIAAIAERAGRGDLAAAYADKADRLHKQMIDAMWDADAGFFKVRLESGGLSDAREAIGFIPWVFDLAGPEHTAAWAQLKDRQGFWAPAGLTTAERRHPAFRTHGTGTCEWDGAVWPFATSQTLTGMANLLRGPQQDVVGRADYFEQLLRYMESHKQHGAAYIGEYHDEVTGEWLITGPKAQRSRYYNHSTFNDLVINGLIGIVPREDGILVVDPLLPADAWDWFCLEDVAYHGHNVTVLWDRDGQRYGRGAGLTLIVDGEPVANSPRLERVSSELPSATQERDP</sequence>
<dbReference type="InterPro" id="IPR054491">
    <property type="entry name" value="MGH1-like_GH"/>
</dbReference>
<dbReference type="Gene3D" id="1.50.10.10">
    <property type="match status" value="1"/>
</dbReference>
<feature type="domain" description="Glycoside hydrolase family 65 C-terminal" evidence="3">
    <location>
        <begin position="446"/>
        <end position="501"/>
    </location>
</feature>
<dbReference type="InterPro" id="IPR005194">
    <property type="entry name" value="Glyco_hydro_65_C"/>
</dbReference>
<dbReference type="InterPro" id="IPR012341">
    <property type="entry name" value="6hp_glycosidase-like_sf"/>
</dbReference>
<keyword evidence="5" id="KW-0326">Glycosidase</keyword>
<feature type="region of interest" description="Disordered" evidence="1">
    <location>
        <begin position="504"/>
        <end position="523"/>
    </location>
</feature>
<feature type="domain" description="Mannosylglycerate hydrolase MGH1-like glycoside hydrolase" evidence="4">
    <location>
        <begin position="112"/>
        <end position="428"/>
    </location>
</feature>
<dbReference type="EMBL" id="SJPO01000003">
    <property type="protein sequence ID" value="TWT77589.1"/>
    <property type="molecule type" value="Genomic_DNA"/>
</dbReference>
<evidence type="ECO:0000313" key="5">
    <source>
        <dbReference type="EMBL" id="TWT77589.1"/>
    </source>
</evidence>
<evidence type="ECO:0000256" key="1">
    <source>
        <dbReference type="SAM" id="MobiDB-lite"/>
    </source>
</evidence>
<accession>A0A5C5YRR9</accession>
<dbReference type="Proteomes" id="UP000318478">
    <property type="component" value="Unassembled WGS sequence"/>
</dbReference>
<evidence type="ECO:0000313" key="6">
    <source>
        <dbReference type="Proteomes" id="UP000318478"/>
    </source>
</evidence>
<dbReference type="GO" id="GO:0016798">
    <property type="term" value="F:hydrolase activity, acting on glycosyl bonds"/>
    <property type="evidence" value="ECO:0007669"/>
    <property type="project" value="UniProtKB-KW"/>
</dbReference>
<feature type="compositionally biased region" description="Polar residues" evidence="1">
    <location>
        <begin position="513"/>
        <end position="523"/>
    </location>
</feature>
<gene>
    <name evidence="5" type="primary">hypBA2</name>
    <name evidence="5" type="ORF">Pla123a_13850</name>
</gene>
<dbReference type="AlphaFoldDB" id="A0A5C5YRR9"/>
<feature type="signal peptide" evidence="2">
    <location>
        <begin position="1"/>
        <end position="15"/>
    </location>
</feature>
<keyword evidence="2" id="KW-0732">Signal</keyword>
<keyword evidence="6" id="KW-1185">Reference proteome</keyword>
<dbReference type="GO" id="GO:0005975">
    <property type="term" value="P:carbohydrate metabolic process"/>
    <property type="evidence" value="ECO:0007669"/>
    <property type="project" value="InterPro"/>
</dbReference>
<dbReference type="InterPro" id="IPR008928">
    <property type="entry name" value="6-hairpin_glycosidase_sf"/>
</dbReference>
<dbReference type="SUPFAM" id="SSF48208">
    <property type="entry name" value="Six-hairpin glycosidases"/>
    <property type="match status" value="1"/>
</dbReference>
<reference evidence="5 6" key="1">
    <citation type="submission" date="2019-02" db="EMBL/GenBank/DDBJ databases">
        <title>Deep-cultivation of Planctomycetes and their phenomic and genomic characterization uncovers novel biology.</title>
        <authorList>
            <person name="Wiegand S."/>
            <person name="Jogler M."/>
            <person name="Boedeker C."/>
            <person name="Pinto D."/>
            <person name="Vollmers J."/>
            <person name="Rivas-Marin E."/>
            <person name="Kohn T."/>
            <person name="Peeters S.H."/>
            <person name="Heuer A."/>
            <person name="Rast P."/>
            <person name="Oberbeckmann S."/>
            <person name="Bunk B."/>
            <person name="Jeske O."/>
            <person name="Meyerdierks A."/>
            <person name="Storesund J.E."/>
            <person name="Kallscheuer N."/>
            <person name="Luecker S."/>
            <person name="Lage O.M."/>
            <person name="Pohl T."/>
            <person name="Merkel B.J."/>
            <person name="Hornburger P."/>
            <person name="Mueller R.-W."/>
            <person name="Bruemmer F."/>
            <person name="Labrenz M."/>
            <person name="Spormann A.M."/>
            <person name="Op Den Camp H."/>
            <person name="Overmann J."/>
            <person name="Amann R."/>
            <person name="Jetten M.S.M."/>
            <person name="Mascher T."/>
            <person name="Medema M.H."/>
            <person name="Devos D.P."/>
            <person name="Kaster A.-K."/>
            <person name="Ovreas L."/>
            <person name="Rohde M."/>
            <person name="Galperin M.Y."/>
            <person name="Jogler C."/>
        </authorList>
    </citation>
    <scope>NUCLEOTIDE SEQUENCE [LARGE SCALE GENOMIC DNA]</scope>
    <source>
        <strain evidence="5 6">Pla123a</strain>
    </source>
</reference>
<dbReference type="EC" id="3.2.1.187" evidence="5"/>
<comment type="caution">
    <text evidence="5">The sequence shown here is derived from an EMBL/GenBank/DDBJ whole genome shotgun (WGS) entry which is preliminary data.</text>
</comment>
<dbReference type="Pfam" id="PF22422">
    <property type="entry name" value="MGH1-like_GH"/>
    <property type="match status" value="1"/>
</dbReference>
<proteinExistence type="predicted"/>
<evidence type="ECO:0000256" key="2">
    <source>
        <dbReference type="SAM" id="SignalP"/>
    </source>
</evidence>